<dbReference type="RefSeq" id="WP_179541612.1">
    <property type="nucleotide sequence ID" value="NZ_BAAALL010000002.1"/>
</dbReference>
<dbReference type="PANTHER" id="PTHR43249">
    <property type="entry name" value="UDP-N-ACETYL-2-AMINO-2-DEOXY-D-GLUCURONATE OXIDASE"/>
    <property type="match status" value="1"/>
</dbReference>
<proteinExistence type="predicted"/>
<dbReference type="Pfam" id="PF22725">
    <property type="entry name" value="GFO_IDH_MocA_C3"/>
    <property type="match status" value="1"/>
</dbReference>
<sequence length="385" mass="41545">MLKVAIIGSGSISALHIQAYQDFPERCEIIAFVDVSTDNARTRRDEFGLFDARVYTTVEEMLGAGESVDVASICTPPSTHEPLSVACLQAGVNVLCEKPMAPSLDACDRILAAEQSSDAVFASVAQNRYRDDVAQLRSVLDSGLLGDVTRVVVDSSWWRGLPYYDLWWRGTWETEGGGCTLNHAVHHIDLLLWLLGRPESVTAVLANVAHENAEIEDLSVAVFQYRRALATVTSSVVDHGERAGITVQGRDASYSLSGEAIAEVTQPHGFGEDGGDPHRVAEVDAVRDAVPPLAHTLHRGQIDDFLTAVETGTRPAVDGHDGRLTIEVITAIYAAGIERRAIDLPLAAEDPFAKDGALLERAPRFYTKSASIRAFNTTPQAVAAS</sequence>
<dbReference type="Proteomes" id="UP000535437">
    <property type="component" value="Unassembled WGS sequence"/>
</dbReference>
<evidence type="ECO:0000259" key="3">
    <source>
        <dbReference type="Pfam" id="PF22725"/>
    </source>
</evidence>
<dbReference type="Gene3D" id="3.30.360.10">
    <property type="entry name" value="Dihydrodipicolinate Reductase, domain 2"/>
    <property type="match status" value="1"/>
</dbReference>
<keyword evidence="5" id="KW-1185">Reference proteome</keyword>
<feature type="domain" description="GFO/IDH/MocA-like oxidoreductase" evidence="3">
    <location>
        <begin position="134"/>
        <end position="254"/>
    </location>
</feature>
<evidence type="ECO:0000313" key="4">
    <source>
        <dbReference type="EMBL" id="NYJ78243.1"/>
    </source>
</evidence>
<dbReference type="GO" id="GO:0000166">
    <property type="term" value="F:nucleotide binding"/>
    <property type="evidence" value="ECO:0007669"/>
    <property type="project" value="InterPro"/>
</dbReference>
<organism evidence="4 5">
    <name type="scientific">Nesterenkonia xinjiangensis</name>
    <dbReference type="NCBI Taxonomy" id="225327"/>
    <lineage>
        <taxon>Bacteria</taxon>
        <taxon>Bacillati</taxon>
        <taxon>Actinomycetota</taxon>
        <taxon>Actinomycetes</taxon>
        <taxon>Micrococcales</taxon>
        <taxon>Micrococcaceae</taxon>
        <taxon>Nesterenkonia</taxon>
    </lineage>
</organism>
<evidence type="ECO:0000256" key="1">
    <source>
        <dbReference type="ARBA" id="ARBA00023027"/>
    </source>
</evidence>
<dbReference type="EMBL" id="JACCFY010000001">
    <property type="protein sequence ID" value="NYJ78243.1"/>
    <property type="molecule type" value="Genomic_DNA"/>
</dbReference>
<dbReference type="PANTHER" id="PTHR43249:SF1">
    <property type="entry name" value="D-GLUCOSIDE 3-DEHYDROGENASE"/>
    <property type="match status" value="1"/>
</dbReference>
<dbReference type="SUPFAM" id="SSF55347">
    <property type="entry name" value="Glyceraldehyde-3-phosphate dehydrogenase-like, C-terminal domain"/>
    <property type="match status" value="1"/>
</dbReference>
<dbReference type="InterPro" id="IPR052515">
    <property type="entry name" value="Gfo/Idh/MocA_Oxidoreductase"/>
</dbReference>
<gene>
    <name evidence="4" type="ORF">HNR09_001654</name>
</gene>
<comment type="caution">
    <text evidence="4">The sequence shown here is derived from an EMBL/GenBank/DDBJ whole genome shotgun (WGS) entry which is preliminary data.</text>
</comment>
<protein>
    <submittedName>
        <fullName evidence="4">Putative dehydrogenase</fullName>
    </submittedName>
</protein>
<dbReference type="Pfam" id="PF01408">
    <property type="entry name" value="GFO_IDH_MocA"/>
    <property type="match status" value="1"/>
</dbReference>
<feature type="domain" description="Gfo/Idh/MocA-like oxidoreductase N-terminal" evidence="2">
    <location>
        <begin position="2"/>
        <end position="121"/>
    </location>
</feature>
<evidence type="ECO:0000259" key="2">
    <source>
        <dbReference type="Pfam" id="PF01408"/>
    </source>
</evidence>
<name>A0A7Z0K9X7_9MICC</name>
<dbReference type="Gene3D" id="3.40.50.720">
    <property type="entry name" value="NAD(P)-binding Rossmann-like Domain"/>
    <property type="match status" value="1"/>
</dbReference>
<keyword evidence="1" id="KW-0520">NAD</keyword>
<reference evidence="4 5" key="1">
    <citation type="submission" date="2020-07" db="EMBL/GenBank/DDBJ databases">
        <title>Sequencing the genomes of 1000 actinobacteria strains.</title>
        <authorList>
            <person name="Klenk H.-P."/>
        </authorList>
    </citation>
    <scope>NUCLEOTIDE SEQUENCE [LARGE SCALE GENOMIC DNA]</scope>
    <source>
        <strain evidence="4 5">DSM 15475</strain>
    </source>
</reference>
<dbReference type="SUPFAM" id="SSF51735">
    <property type="entry name" value="NAD(P)-binding Rossmann-fold domains"/>
    <property type="match status" value="1"/>
</dbReference>
<dbReference type="InterPro" id="IPR055170">
    <property type="entry name" value="GFO_IDH_MocA-like_dom"/>
</dbReference>
<dbReference type="InterPro" id="IPR000683">
    <property type="entry name" value="Gfo/Idh/MocA-like_OxRdtase_N"/>
</dbReference>
<accession>A0A7Z0K9X7</accession>
<dbReference type="AlphaFoldDB" id="A0A7Z0K9X7"/>
<evidence type="ECO:0000313" key="5">
    <source>
        <dbReference type="Proteomes" id="UP000535437"/>
    </source>
</evidence>
<dbReference type="InterPro" id="IPR036291">
    <property type="entry name" value="NAD(P)-bd_dom_sf"/>
</dbReference>